<evidence type="ECO:0000256" key="1">
    <source>
        <dbReference type="ARBA" id="ARBA00004123"/>
    </source>
</evidence>
<dbReference type="CDD" id="cd12676">
    <property type="entry name" value="RRM3_Nop4p"/>
    <property type="match status" value="1"/>
</dbReference>
<feature type="compositionally biased region" description="Basic and acidic residues" evidence="6">
    <location>
        <begin position="389"/>
        <end position="405"/>
    </location>
</feature>
<dbReference type="PROSITE" id="PS50102">
    <property type="entry name" value="RRM"/>
    <property type="match status" value="3"/>
</dbReference>
<dbReference type="Pfam" id="PF00076">
    <property type="entry name" value="RRM_1"/>
    <property type="match status" value="3"/>
</dbReference>
<feature type="region of interest" description="Disordered" evidence="6">
    <location>
        <begin position="1"/>
        <end position="43"/>
    </location>
</feature>
<evidence type="ECO:0000313" key="8">
    <source>
        <dbReference type="EMBL" id="RSH90124.1"/>
    </source>
</evidence>
<feature type="compositionally biased region" description="Basic and acidic residues" evidence="6">
    <location>
        <begin position="945"/>
        <end position="984"/>
    </location>
</feature>
<evidence type="ECO:0000256" key="6">
    <source>
        <dbReference type="SAM" id="MobiDB-lite"/>
    </source>
</evidence>
<dbReference type="STRING" id="1890683.A0A427YGQ9"/>
<organism evidence="8 9">
    <name type="scientific">Saitozyma podzolica</name>
    <dbReference type="NCBI Taxonomy" id="1890683"/>
    <lineage>
        <taxon>Eukaryota</taxon>
        <taxon>Fungi</taxon>
        <taxon>Dikarya</taxon>
        <taxon>Basidiomycota</taxon>
        <taxon>Agaricomycotina</taxon>
        <taxon>Tremellomycetes</taxon>
        <taxon>Tremellales</taxon>
        <taxon>Trimorphomycetaceae</taxon>
        <taxon>Saitozyma</taxon>
    </lineage>
</organism>
<dbReference type="InterPro" id="IPR035979">
    <property type="entry name" value="RBD_domain_sf"/>
</dbReference>
<dbReference type="GO" id="GO:0005730">
    <property type="term" value="C:nucleolus"/>
    <property type="evidence" value="ECO:0007669"/>
    <property type="project" value="TreeGrafter"/>
</dbReference>
<feature type="region of interest" description="Disordered" evidence="6">
    <location>
        <begin position="817"/>
        <end position="882"/>
    </location>
</feature>
<gene>
    <name evidence="8" type="primary">NOP4</name>
    <name evidence="8" type="ORF">EHS25_001457</name>
</gene>
<dbReference type="PANTHER" id="PTHR48039">
    <property type="entry name" value="RNA-BINDING MOTIF PROTEIN 14B"/>
    <property type="match status" value="1"/>
</dbReference>
<dbReference type="InterPro" id="IPR012677">
    <property type="entry name" value="Nucleotide-bd_a/b_plait_sf"/>
</dbReference>
<keyword evidence="3 5" id="KW-0694">RNA-binding</keyword>
<feature type="compositionally biased region" description="Basic residues" evidence="6">
    <location>
        <begin position="1034"/>
        <end position="1043"/>
    </location>
</feature>
<comment type="caution">
    <text evidence="8">The sequence shown here is derived from an EMBL/GenBank/DDBJ whole genome shotgun (WGS) entry which is preliminary data.</text>
</comment>
<dbReference type="FunFam" id="3.30.70.330:FF:000406">
    <property type="entry name" value="Related to Nucleolar protein NOP4"/>
    <property type="match status" value="1"/>
</dbReference>
<comment type="subcellular location">
    <subcellularLocation>
        <location evidence="1">Nucleus</location>
    </subcellularLocation>
</comment>
<feature type="domain" description="RRM" evidence="7">
    <location>
        <begin position="49"/>
        <end position="129"/>
    </location>
</feature>
<evidence type="ECO:0000313" key="9">
    <source>
        <dbReference type="Proteomes" id="UP000279259"/>
    </source>
</evidence>
<feature type="compositionally biased region" description="Basic and acidic residues" evidence="6">
    <location>
        <begin position="992"/>
        <end position="1007"/>
    </location>
</feature>
<proteinExistence type="predicted"/>
<dbReference type="GO" id="GO:0003729">
    <property type="term" value="F:mRNA binding"/>
    <property type="evidence" value="ECO:0007669"/>
    <property type="project" value="TreeGrafter"/>
</dbReference>
<keyword evidence="9" id="KW-1185">Reference proteome</keyword>
<feature type="domain" description="RRM" evidence="7">
    <location>
        <begin position="474"/>
        <end position="556"/>
    </location>
</feature>
<protein>
    <submittedName>
        <fullName evidence="8">RNA recognition motif-containing protein</fullName>
    </submittedName>
</protein>
<accession>A0A427YGQ9</accession>
<dbReference type="SUPFAM" id="SSF54928">
    <property type="entry name" value="RNA-binding domain, RBD"/>
    <property type="match status" value="2"/>
</dbReference>
<dbReference type="Gene3D" id="3.30.70.330">
    <property type="match status" value="3"/>
</dbReference>
<dbReference type="Proteomes" id="UP000279259">
    <property type="component" value="Unassembled WGS sequence"/>
</dbReference>
<feature type="compositionally biased region" description="Basic and acidic residues" evidence="6">
    <location>
        <begin position="821"/>
        <end position="876"/>
    </location>
</feature>
<dbReference type="PANTHER" id="PTHR48039:SF5">
    <property type="entry name" value="RNA-BINDING PROTEIN 28"/>
    <property type="match status" value="1"/>
</dbReference>
<reference evidence="8 9" key="1">
    <citation type="submission" date="2018-11" db="EMBL/GenBank/DDBJ databases">
        <title>Genome sequence of Saitozyma podzolica DSM 27192.</title>
        <authorList>
            <person name="Aliyu H."/>
            <person name="Gorte O."/>
            <person name="Ochsenreither K."/>
        </authorList>
    </citation>
    <scope>NUCLEOTIDE SEQUENCE [LARGE SCALE GENOMIC DNA]</scope>
    <source>
        <strain evidence="8 9">DSM 27192</strain>
    </source>
</reference>
<feature type="compositionally biased region" description="Low complexity" evidence="6">
    <location>
        <begin position="31"/>
        <end position="43"/>
    </location>
</feature>
<name>A0A427YGQ9_9TREE</name>
<feature type="region of interest" description="Disordered" evidence="6">
    <location>
        <begin position="901"/>
        <end position="1043"/>
    </location>
</feature>
<feature type="region of interest" description="Disordered" evidence="6">
    <location>
        <begin position="389"/>
        <end position="469"/>
    </location>
</feature>
<dbReference type="OrthoDB" id="267048at2759"/>
<dbReference type="SMART" id="SM00360">
    <property type="entry name" value="RRM"/>
    <property type="match status" value="4"/>
</dbReference>
<keyword evidence="2" id="KW-0677">Repeat</keyword>
<evidence type="ECO:0000256" key="4">
    <source>
        <dbReference type="ARBA" id="ARBA00023242"/>
    </source>
</evidence>
<dbReference type="InterPro" id="IPR051945">
    <property type="entry name" value="RRM_MRD1_RNA_proc_ribogen"/>
</dbReference>
<evidence type="ECO:0000256" key="3">
    <source>
        <dbReference type="ARBA" id="ARBA00022884"/>
    </source>
</evidence>
<dbReference type="InterPro" id="IPR034808">
    <property type="entry name" value="Nop4p_RRM3"/>
</dbReference>
<feature type="compositionally biased region" description="Acidic residues" evidence="6">
    <location>
        <begin position="406"/>
        <end position="460"/>
    </location>
</feature>
<evidence type="ECO:0000256" key="5">
    <source>
        <dbReference type="PROSITE-ProRule" id="PRU00176"/>
    </source>
</evidence>
<dbReference type="EMBL" id="RSCD01000011">
    <property type="protein sequence ID" value="RSH90124.1"/>
    <property type="molecule type" value="Genomic_DNA"/>
</dbReference>
<dbReference type="InterPro" id="IPR000504">
    <property type="entry name" value="RRM_dom"/>
</dbReference>
<sequence length="1043" mass="114067">MAQDDFIPFEGSEAGSSRPTPAPKGKDRVNSARSAGSAGSARTADTSSTTVFISSLPYTATTTDVLTHFSFIGPVRHGFVATDKASGKSKGVGYVTYSLLEDAERAVNELDGGEFGDKGRKIRVQWAEHRVGQSEFHRTVSGVMCVLSAALTPLHQPGVQERRIREVAAPKIARVMPDETASSEPVDPNAIRTLILSGLPSDLTKAVLWKKVRKTDDRVELQYPIEGEDNVAHLLFPSHSDAVKAAPKLHGHTYKGALLSCVLKKRLEKLSAKGDGKAPSHAGRLIVRNLPWDTTMEDLRATFLPHGPINSVDLPTAPSKLPPRKDGTPHPPRLRGFAFVWFLTRKDAEKAMEAVNGKTLSRAGNRKSQAKGEERVVAVDWALSKDKWLEAQKGEAGEEGQVKEGEGEEEDEDVEDESGEESQGDSEVDVDMEGSGSDEEAEDEDEDEEEQDGDEDEEQDEPVKPKLPTVDVGSTLFVRNLSFEAEEQELGELFRSFGPLRYARITIDRETGRSRGTGFVCFWKKEHADAAILEAERVAHETGANAQPVALAHADPSQLGSKNPFALPSVLTADPSSSLASRLVLHGRTLEVSRAVTREEAGQMKEDGERARHASDKRNTYLMREGVIFPNSPAAANLPPAELEKRQASFNARRAVLRSNPSLFISKTRLSIRQLPLFVTDRVLKRLAIHSIRAFDAEVKAGEREGLTRAEETDATLSAALAARHDKAKGNGKGKGKGGKERETAVIQSKVVRQAEKSDALTGMGKSKGYGFLELRSHKEALKVVRWANNNPEAGKLMWEWWKVEMGELLERTKKTLAQARDAKSTKVDETEGGGESKSDETQKQKHKPQESVEELESRVRKLESRLAEGDDRSEGGMRGGKTLIMEFSVENVQVVRRRVEKITTARQGDSQGQGPMGGSKRKAIAAEDSDDEGSAPTQRGKKPRVGDRDRGRGPQRGERGERGERSERGDRGGRGRPGFDRHGRGGNRGMGRRDSGKSDRPPRGPEGKAPAAQAVQEKRGLEKLGAQLGSLIGRKRKMRKGN</sequence>
<keyword evidence="4" id="KW-0539">Nucleus</keyword>
<evidence type="ECO:0000259" key="7">
    <source>
        <dbReference type="PROSITE" id="PS50102"/>
    </source>
</evidence>
<dbReference type="AlphaFoldDB" id="A0A427YGQ9"/>
<evidence type="ECO:0000256" key="2">
    <source>
        <dbReference type="ARBA" id="ARBA00022737"/>
    </source>
</evidence>
<feature type="domain" description="RRM" evidence="7">
    <location>
        <begin position="283"/>
        <end position="384"/>
    </location>
</feature>
<feature type="compositionally biased region" description="Polar residues" evidence="6">
    <location>
        <begin position="905"/>
        <end position="914"/>
    </location>
</feature>
<feature type="region of interest" description="Disordered" evidence="6">
    <location>
        <begin position="307"/>
        <end position="332"/>
    </location>
</feature>